<protein>
    <submittedName>
        <fullName evidence="1">Putative photosynthetic complex assembly protein</fullName>
    </submittedName>
</protein>
<name>A0A1H4ACV9_9RHOB</name>
<dbReference type="InterPro" id="IPR017495">
    <property type="entry name" value="PuhC"/>
</dbReference>
<organism evidence="1 2">
    <name type="scientific">Rubrimonas cliftonensis</name>
    <dbReference type="NCBI Taxonomy" id="89524"/>
    <lineage>
        <taxon>Bacteria</taxon>
        <taxon>Pseudomonadati</taxon>
        <taxon>Pseudomonadota</taxon>
        <taxon>Alphaproteobacteria</taxon>
        <taxon>Rhodobacterales</taxon>
        <taxon>Paracoccaceae</taxon>
        <taxon>Rubrimonas</taxon>
    </lineage>
</organism>
<dbReference type="RefSeq" id="WP_093252094.1">
    <property type="nucleotide sequence ID" value="NZ_FNQM01000004.1"/>
</dbReference>
<accession>A0A1H4ACV9</accession>
<dbReference type="SUPFAM" id="SSF63825">
    <property type="entry name" value="YWTD domain"/>
    <property type="match status" value="1"/>
</dbReference>
<keyword evidence="2" id="KW-1185">Reference proteome</keyword>
<sequence length="157" mass="16877">MSDHAERRHAEDHHIPRGLVLAAAALALFTMVAVVYGRATDTGLMLAPQAEAVETRSLYFTDSADGAMVVTDAVSGQMVALLSEGQDGFIRGVLRGLTRGRAVTREGGDDVLALTRWDDGRLSISDPATGERFFLNSFGADNLQAFARLLASREDIQ</sequence>
<dbReference type="AlphaFoldDB" id="A0A1H4ACV9"/>
<dbReference type="EMBL" id="FNQM01000004">
    <property type="protein sequence ID" value="SEA33933.1"/>
    <property type="molecule type" value="Genomic_DNA"/>
</dbReference>
<reference evidence="1 2" key="1">
    <citation type="submission" date="2016-10" db="EMBL/GenBank/DDBJ databases">
        <authorList>
            <person name="de Groot N.N."/>
        </authorList>
    </citation>
    <scope>NUCLEOTIDE SEQUENCE [LARGE SCALE GENOMIC DNA]</scope>
    <source>
        <strain evidence="1 2">DSM 15345</strain>
    </source>
</reference>
<evidence type="ECO:0000313" key="1">
    <source>
        <dbReference type="EMBL" id="SEA33933.1"/>
    </source>
</evidence>
<dbReference type="OrthoDB" id="7848123at2"/>
<evidence type="ECO:0000313" key="2">
    <source>
        <dbReference type="Proteomes" id="UP000198703"/>
    </source>
</evidence>
<dbReference type="NCBIfam" id="TIGR03054">
    <property type="entry name" value="photo_alph_chp1"/>
    <property type="match status" value="1"/>
</dbReference>
<proteinExistence type="predicted"/>
<gene>
    <name evidence="1" type="ORF">SAMN05444370_104177</name>
</gene>
<dbReference type="Proteomes" id="UP000198703">
    <property type="component" value="Unassembled WGS sequence"/>
</dbReference>
<dbReference type="STRING" id="89524.SAMN05444370_104177"/>